<protein>
    <submittedName>
        <fullName evidence="1">Uncharacterized protein</fullName>
    </submittedName>
</protein>
<organism evidence="1 2">
    <name type="scientific">Pseudomonas moraviensis R28-S</name>
    <dbReference type="NCBI Taxonomy" id="1395516"/>
    <lineage>
        <taxon>Bacteria</taxon>
        <taxon>Pseudomonadati</taxon>
        <taxon>Pseudomonadota</taxon>
        <taxon>Gammaproteobacteria</taxon>
        <taxon>Pseudomonadales</taxon>
        <taxon>Pseudomonadaceae</taxon>
        <taxon>Pseudomonas</taxon>
    </lineage>
</organism>
<sequence length="63" mass="6931">MKTWAEGPPGSEVAPVILQGWAVGGNESYDDIGFFERSLAMSLSKNRITTKIKIVVIFQYLGI</sequence>
<evidence type="ECO:0000313" key="2">
    <source>
        <dbReference type="Proteomes" id="UP000024771"/>
    </source>
</evidence>
<dbReference type="Proteomes" id="UP000024771">
    <property type="component" value="Chromosome"/>
</dbReference>
<accession>V8RDT1</accession>
<proteinExistence type="predicted"/>
<dbReference type="AlphaFoldDB" id="V8RDT1"/>
<dbReference type="EMBL" id="AYMZ01000003">
    <property type="protein sequence ID" value="ETF09838.1"/>
    <property type="molecule type" value="Genomic_DNA"/>
</dbReference>
<reference evidence="1 2" key="1">
    <citation type="journal article" date="2014" name="Genome Announc.">
        <title>Draft Genome Sequence of Pseudomonas moraviensis R28-S.</title>
        <authorList>
            <person name="Hunter S.S."/>
            <person name="Yano H."/>
            <person name="Loftie-Eaton W."/>
            <person name="Hughes J."/>
            <person name="De Gelder L."/>
            <person name="Stragier P."/>
            <person name="De Vos P."/>
            <person name="Settles M.L."/>
            <person name="Top E.M."/>
        </authorList>
    </citation>
    <scope>NUCLEOTIDE SEQUENCE [LARGE SCALE GENOMIC DNA]</scope>
    <source>
        <strain evidence="2">R28</strain>
    </source>
</reference>
<gene>
    <name evidence="1" type="ORF">PMO01_11525</name>
</gene>
<dbReference type="PATRIC" id="fig|1395516.4.peg.2343"/>
<comment type="caution">
    <text evidence="1">The sequence shown here is derived from an EMBL/GenBank/DDBJ whole genome shotgun (WGS) entry which is preliminary data.</text>
</comment>
<name>V8RDT1_9PSED</name>
<dbReference type="HOGENOM" id="CLU_2882530_0_0_6"/>
<evidence type="ECO:0000313" key="1">
    <source>
        <dbReference type="EMBL" id="ETF09838.1"/>
    </source>
</evidence>